<accession>A0A497XJA1</accession>
<keyword evidence="5" id="KW-1185">Reference proteome</keyword>
<feature type="transmembrane region" description="Helical" evidence="1">
    <location>
        <begin position="98"/>
        <end position="118"/>
    </location>
</feature>
<protein>
    <submittedName>
        <fullName evidence="4">Glycosyltransferase involved in cell wall biosynthesis</fullName>
    </submittedName>
</protein>
<dbReference type="EMBL" id="RCCI01000004">
    <property type="protein sequence ID" value="RLJ67991.1"/>
    <property type="molecule type" value="Genomic_DNA"/>
</dbReference>
<dbReference type="InterPro" id="IPR028098">
    <property type="entry name" value="Glyco_trans_4-like_N"/>
</dbReference>
<keyword evidence="1" id="KW-1133">Transmembrane helix</keyword>
<feature type="domain" description="Glycosyl transferase family 1" evidence="2">
    <location>
        <begin position="192"/>
        <end position="359"/>
    </location>
</feature>
<evidence type="ECO:0000256" key="1">
    <source>
        <dbReference type="SAM" id="Phobius"/>
    </source>
</evidence>
<dbReference type="InterPro" id="IPR001296">
    <property type="entry name" value="Glyco_trans_1"/>
</dbReference>
<dbReference type="Pfam" id="PF00534">
    <property type="entry name" value="Glycos_transf_1"/>
    <property type="match status" value="1"/>
</dbReference>
<evidence type="ECO:0000313" key="4">
    <source>
        <dbReference type="EMBL" id="RLJ67991.1"/>
    </source>
</evidence>
<dbReference type="Gene3D" id="3.40.50.2000">
    <property type="entry name" value="Glycogen Phosphorylase B"/>
    <property type="match status" value="2"/>
</dbReference>
<dbReference type="GO" id="GO:0016757">
    <property type="term" value="F:glycosyltransferase activity"/>
    <property type="evidence" value="ECO:0007669"/>
    <property type="project" value="InterPro"/>
</dbReference>
<dbReference type="AlphaFoldDB" id="A0A497XJA1"/>
<dbReference type="Proteomes" id="UP000268908">
    <property type="component" value="Unassembled WGS sequence"/>
</dbReference>
<keyword evidence="4" id="KW-0808">Transferase</keyword>
<dbReference type="PANTHER" id="PTHR12526">
    <property type="entry name" value="GLYCOSYLTRANSFERASE"/>
    <property type="match status" value="1"/>
</dbReference>
<dbReference type="Pfam" id="PF13439">
    <property type="entry name" value="Glyco_transf_4"/>
    <property type="match status" value="1"/>
</dbReference>
<dbReference type="RefSeq" id="WP_165904736.1">
    <property type="nucleotide sequence ID" value="NZ_BHVV01000001.1"/>
</dbReference>
<keyword evidence="1" id="KW-0812">Transmembrane</keyword>
<keyword evidence="1" id="KW-0472">Membrane</keyword>
<name>A0A497XJA1_9PROT</name>
<evidence type="ECO:0000259" key="3">
    <source>
        <dbReference type="Pfam" id="PF13439"/>
    </source>
</evidence>
<dbReference type="SUPFAM" id="SSF53756">
    <property type="entry name" value="UDP-Glycosyltransferase/glycogen phosphorylase"/>
    <property type="match status" value="1"/>
</dbReference>
<proteinExistence type="predicted"/>
<reference evidence="4 5" key="1">
    <citation type="submission" date="2018-10" db="EMBL/GenBank/DDBJ databases">
        <title>Genomic Encyclopedia of Type Strains, Phase IV (KMG-IV): sequencing the most valuable type-strain genomes for metagenomic binning, comparative biology and taxonomic classification.</title>
        <authorList>
            <person name="Goeker M."/>
        </authorList>
    </citation>
    <scope>NUCLEOTIDE SEQUENCE [LARGE SCALE GENOMIC DNA]</scope>
    <source>
        <strain evidence="4 5">DSM 26916</strain>
    </source>
</reference>
<evidence type="ECO:0000313" key="5">
    <source>
        <dbReference type="Proteomes" id="UP000268908"/>
    </source>
</evidence>
<feature type="domain" description="Glycosyltransferase subfamily 4-like N-terminal" evidence="3">
    <location>
        <begin position="14"/>
        <end position="185"/>
    </location>
</feature>
<comment type="caution">
    <text evidence="4">The sequence shown here is derived from an EMBL/GenBank/DDBJ whole genome shotgun (WGS) entry which is preliminary data.</text>
</comment>
<sequence>MKGILLYVIGSLEVGGAEQHLVQVACALKERGWGPEFFVLVPHGPLAEKLQAAGIPIHAPSVPRWLERIGSPRFKARLQLVLALAGLSLTMLRRRPAATHFFLPAAYLLGGIAAVLTGTRPRLMSRRSLNLYQSTHPVYARFERLLHPRMDRVCGNSRAVMAQLAAEDIAPERLRLIYNGIDLERFPAGFDRAAKRRELGLSDDALVFVIVANLIPYKGHADLLEALALMKQNLGRPWACLCVGRDDTIGGGLRQRASALGIGDEVRWLGSRTDVPELLGCADIGVLCSHEEGFSNAVLESMAAGLPMVVTDVGGNAEAVTDGVNGRVVPPRQPALLAAALLAVALDPDRVRMGRAGRSRVEQMFSLPACVDAYEKLYREVITEKH</sequence>
<gene>
    <name evidence="4" type="ORF">DFR35_0545</name>
</gene>
<evidence type="ECO:0000259" key="2">
    <source>
        <dbReference type="Pfam" id="PF00534"/>
    </source>
</evidence>
<organism evidence="4 5">
    <name type="scientific">Sulfurisoma sediminicola</name>
    <dbReference type="NCBI Taxonomy" id="1381557"/>
    <lineage>
        <taxon>Bacteria</taxon>
        <taxon>Pseudomonadati</taxon>
        <taxon>Pseudomonadota</taxon>
        <taxon>Betaproteobacteria</taxon>
        <taxon>Nitrosomonadales</taxon>
        <taxon>Sterolibacteriaceae</taxon>
        <taxon>Sulfurisoma</taxon>
    </lineage>
</organism>
<dbReference type="PANTHER" id="PTHR12526:SF623">
    <property type="entry name" value="WABG"/>
    <property type="match status" value="1"/>
</dbReference>